<proteinExistence type="predicted"/>
<protein>
    <submittedName>
        <fullName evidence="2">Uncharacterized protein</fullName>
    </submittedName>
</protein>
<feature type="compositionally biased region" description="Basic residues" evidence="1">
    <location>
        <begin position="302"/>
        <end position="315"/>
    </location>
</feature>
<accession>A0A0K8TJ97</accession>
<feature type="compositionally biased region" description="Basic and acidic residues" evidence="1">
    <location>
        <begin position="673"/>
        <end position="698"/>
    </location>
</feature>
<dbReference type="AlphaFoldDB" id="A0A0K8TJ97"/>
<feature type="region of interest" description="Disordered" evidence="1">
    <location>
        <begin position="1"/>
        <end position="769"/>
    </location>
</feature>
<evidence type="ECO:0000256" key="1">
    <source>
        <dbReference type="SAM" id="MobiDB-lite"/>
    </source>
</evidence>
<feature type="compositionally biased region" description="Basic and acidic residues" evidence="1">
    <location>
        <begin position="627"/>
        <end position="659"/>
    </location>
</feature>
<feature type="compositionally biased region" description="Basic and acidic residues" evidence="1">
    <location>
        <begin position="1"/>
        <end position="104"/>
    </location>
</feature>
<feature type="compositionally biased region" description="Low complexity" evidence="1">
    <location>
        <begin position="169"/>
        <end position="197"/>
    </location>
</feature>
<feature type="compositionally biased region" description="Low complexity" evidence="1">
    <location>
        <begin position="660"/>
        <end position="670"/>
    </location>
</feature>
<feature type="compositionally biased region" description="Basic residues" evidence="1">
    <location>
        <begin position="890"/>
        <end position="900"/>
    </location>
</feature>
<feature type="compositionally biased region" description="Basic and acidic residues" evidence="1">
    <location>
        <begin position="600"/>
        <end position="612"/>
    </location>
</feature>
<feature type="compositionally biased region" description="Basic and acidic residues" evidence="1">
    <location>
        <begin position="719"/>
        <end position="730"/>
    </location>
</feature>
<feature type="non-terminal residue" evidence="2">
    <location>
        <position position="1"/>
    </location>
</feature>
<organism evidence="2">
    <name type="scientific">Lygus hesperus</name>
    <name type="common">Western plant bug</name>
    <dbReference type="NCBI Taxonomy" id="30085"/>
    <lineage>
        <taxon>Eukaryota</taxon>
        <taxon>Metazoa</taxon>
        <taxon>Ecdysozoa</taxon>
        <taxon>Arthropoda</taxon>
        <taxon>Hexapoda</taxon>
        <taxon>Insecta</taxon>
        <taxon>Pterygota</taxon>
        <taxon>Neoptera</taxon>
        <taxon>Paraneoptera</taxon>
        <taxon>Hemiptera</taxon>
        <taxon>Heteroptera</taxon>
        <taxon>Panheteroptera</taxon>
        <taxon>Cimicomorpha</taxon>
        <taxon>Miridae</taxon>
        <taxon>Mirini</taxon>
        <taxon>Lygus</taxon>
    </lineage>
</organism>
<feature type="compositionally biased region" description="Pro residues" evidence="1">
    <location>
        <begin position="198"/>
        <end position="208"/>
    </location>
</feature>
<feature type="region of interest" description="Disordered" evidence="1">
    <location>
        <begin position="814"/>
        <end position="900"/>
    </location>
</feature>
<name>A0A0K8TJ97_LYGHE</name>
<evidence type="ECO:0000313" key="2">
    <source>
        <dbReference type="EMBL" id="JAG65205.1"/>
    </source>
</evidence>
<dbReference type="EMBL" id="GBRD01000616">
    <property type="protein sequence ID" value="JAG65205.1"/>
    <property type="molecule type" value="Transcribed_RNA"/>
</dbReference>
<feature type="compositionally biased region" description="Basic and acidic residues" evidence="1">
    <location>
        <begin position="439"/>
        <end position="450"/>
    </location>
</feature>
<feature type="compositionally biased region" description="Pro residues" evidence="1">
    <location>
        <begin position="262"/>
        <end position="286"/>
    </location>
</feature>
<reference evidence="2" key="1">
    <citation type="submission" date="2014-09" db="EMBL/GenBank/DDBJ databases">
        <authorList>
            <person name="Magalhaes I.L.F."/>
            <person name="Oliveira U."/>
            <person name="Santos F.R."/>
            <person name="Vidigal T.H.D.A."/>
            <person name="Brescovit A.D."/>
            <person name="Santos A.J."/>
        </authorList>
    </citation>
    <scope>NUCLEOTIDE SEQUENCE</scope>
</reference>
<feature type="compositionally biased region" description="Basic and acidic residues" evidence="1">
    <location>
        <begin position="859"/>
        <end position="880"/>
    </location>
</feature>
<feature type="compositionally biased region" description="Low complexity" evidence="1">
    <location>
        <begin position="558"/>
        <end position="572"/>
    </location>
</feature>
<feature type="compositionally biased region" description="Low complexity" evidence="1">
    <location>
        <begin position="211"/>
        <end position="235"/>
    </location>
</feature>
<sequence length="900" mass="102429">PPPFREERGPPPSFREERGPPQQFREERRPSPQLREEGRPPFSFIEERGPSPQFREERGPRPPFREERGPPPHFRDGSDPPTHFREEKHGFNRGRSDDLNRDGNRGFGSRVDSDKRYDGRGRHQSQDRDWEDNEPPGPMGDRRGLQRRVGSPSSKRMSPGRQMSPKGLRMSPPGRRMSSPGRRMSPPGRRMSPTGRRMPPPPGRPMGGPPGHRMSPQPRRTSPPGRRMSPQGRRMSPPRPRRLTPSPDKRMAPLPFGRMSPQPGPFHGMPPQPSPRAFPPPQPRISPPRQRRKSPPRERMPSPHHQRMSPPRQRRITPPPQRGMSPPTQMGPRGSPFRKRGPPPIPRGDVHPPFQGKPGQFDRPAKTLGPRSRSPPPSFKPSLSSFDERGRQSSPGLERMRKSRSPGKRRSPSRNISRRSPPAKRRGSPLEGRMSPPPFKKDSRQHRSDPKNIPPFEGGDYELRKDSRTTAPRASGPLNRVNPAHIQLQNSDRPRQDSRGPPAHIQKSPPRFTSKHDGAPNLRRDRRDFEEDRLGSEKFRGPMVNQREEQFFPADSQPFPRGASPSRPRGGRSPPPHAVTEQYPHHGDSRIRPSSPSRRPPKEKEFPPRHIDGGSYPPRMGRQPFRSPDRSPGRKDRGPDSSKRDQHPSSRGRSHEDLPRSSGRSKPPSSEVMDARPLLDKRRDVPSRRMELDGDFPRRSPPPPLHPERSRFDNQQGGTRDDRYRSESHRGGSPLLSRAMSQMKPPKDYSPRPKRSSSPGFPEINDKGWDAELEQDCRELILQKRITSVSRSIGGLSNSSITKRLDTVEDVIVIEDSSDPDHSSRPPSRSRRRPVSSRLSPKLERRDKSGSPVPRSKKPVFDRLQEKKPPVFERLEDSAPRRSAPNGSPRKPRGVPRQRR</sequence>
<feature type="compositionally biased region" description="Basic residues" evidence="1">
    <location>
        <begin position="401"/>
        <end position="412"/>
    </location>
</feature>
<feature type="compositionally biased region" description="Basic and acidic residues" evidence="1">
    <location>
        <begin position="514"/>
        <end position="550"/>
    </location>
</feature>
<feature type="compositionally biased region" description="Basic and acidic residues" evidence="1">
    <location>
        <begin position="111"/>
        <end position="128"/>
    </location>
</feature>